<feature type="domain" description="Sulfatase-modifying factor enzyme-like" evidence="1">
    <location>
        <begin position="32"/>
        <end position="245"/>
    </location>
</feature>
<dbReference type="InterPro" id="IPR051043">
    <property type="entry name" value="Sulfatase_Mod_Factor_Kinase"/>
</dbReference>
<dbReference type="SUPFAM" id="SSF56436">
    <property type="entry name" value="C-type lectin-like"/>
    <property type="match status" value="1"/>
</dbReference>
<dbReference type="GO" id="GO:0120147">
    <property type="term" value="F:formylglycine-generating oxidase activity"/>
    <property type="evidence" value="ECO:0007669"/>
    <property type="project" value="TreeGrafter"/>
</dbReference>
<dbReference type="Gene3D" id="3.90.1580.10">
    <property type="entry name" value="paralog of FGE (formylglycine-generating enzyme)"/>
    <property type="match status" value="1"/>
</dbReference>
<sequence length="254" mass="28547">MLKAILFLFFFSGSIIFGDNITTWAENSKVLDDMVFIAKGTFKRGCNRFGPQHGAPEQAVHLDSFWIDKYEVTNKKFESIFPEHNLRRSIYGDCDNCPVSKISWYEAADYCHLVGKSLPSEAQWERAAGNGNGCEFPWGNGFDLMNPPARGGLKLHDKALPVGSFPPNRNGLYDMAGNVWEWVSDWFSIGFNYVDTLHNPRGPMSGVMKVRRGGSWSDSVRAMASGYRDWSNPFSRGFADIGFRCSVNLNSKVN</sequence>
<organism evidence="2">
    <name type="scientific">marine metagenome</name>
    <dbReference type="NCBI Taxonomy" id="408172"/>
    <lineage>
        <taxon>unclassified sequences</taxon>
        <taxon>metagenomes</taxon>
        <taxon>ecological metagenomes</taxon>
    </lineage>
</organism>
<dbReference type="InterPro" id="IPR016187">
    <property type="entry name" value="CTDL_fold"/>
</dbReference>
<dbReference type="InterPro" id="IPR042095">
    <property type="entry name" value="SUMF_sf"/>
</dbReference>
<proteinExistence type="predicted"/>
<evidence type="ECO:0000259" key="1">
    <source>
        <dbReference type="Pfam" id="PF03781"/>
    </source>
</evidence>
<reference evidence="2" key="1">
    <citation type="submission" date="2018-05" db="EMBL/GenBank/DDBJ databases">
        <authorList>
            <person name="Lanie J.A."/>
            <person name="Ng W.-L."/>
            <person name="Kazmierczak K.M."/>
            <person name="Andrzejewski T.M."/>
            <person name="Davidsen T.M."/>
            <person name="Wayne K.J."/>
            <person name="Tettelin H."/>
            <person name="Glass J.I."/>
            <person name="Rusch D."/>
            <person name="Podicherti R."/>
            <person name="Tsui H.-C.T."/>
            <person name="Winkler M.E."/>
        </authorList>
    </citation>
    <scope>NUCLEOTIDE SEQUENCE</scope>
</reference>
<evidence type="ECO:0000313" key="2">
    <source>
        <dbReference type="EMBL" id="SUZ93310.1"/>
    </source>
</evidence>
<name>A0A381RN62_9ZZZZ</name>
<protein>
    <recommendedName>
        <fullName evidence="1">Sulfatase-modifying factor enzyme-like domain-containing protein</fullName>
    </recommendedName>
</protein>
<dbReference type="AlphaFoldDB" id="A0A381RN62"/>
<dbReference type="PANTHER" id="PTHR23150:SF19">
    <property type="entry name" value="FORMYLGLYCINE-GENERATING ENZYME"/>
    <property type="match status" value="1"/>
</dbReference>
<gene>
    <name evidence="2" type="ORF">METZ01_LOCUS46164</name>
</gene>
<dbReference type="Pfam" id="PF03781">
    <property type="entry name" value="FGE-sulfatase"/>
    <property type="match status" value="1"/>
</dbReference>
<accession>A0A381RN62</accession>
<dbReference type="InterPro" id="IPR005532">
    <property type="entry name" value="SUMF_dom"/>
</dbReference>
<dbReference type="PANTHER" id="PTHR23150">
    <property type="entry name" value="SULFATASE MODIFYING FACTOR 1, 2"/>
    <property type="match status" value="1"/>
</dbReference>
<dbReference type="EMBL" id="UINC01002135">
    <property type="protein sequence ID" value="SUZ93310.1"/>
    <property type="molecule type" value="Genomic_DNA"/>
</dbReference>